<keyword evidence="3" id="KW-1185">Reference proteome</keyword>
<dbReference type="PROSITE" id="PS51186">
    <property type="entry name" value="GNAT"/>
    <property type="match status" value="1"/>
</dbReference>
<dbReference type="RefSeq" id="WP_146812090.1">
    <property type="nucleotide sequence ID" value="NZ_BJXX01000188.1"/>
</dbReference>
<dbReference type="Proteomes" id="UP000321157">
    <property type="component" value="Unassembled WGS sequence"/>
</dbReference>
<sequence length="135" mass="15852">MSYETIYSLTDQQVKELHDMYQSEWWTKGRQLPDIQIMLDNSLVIAFCDTASKQLIAFSRVLTDYVYKALIFDVIANPTHRGKGIGKALMDAIINHPSLKNVNHFELYCRPEMIPFYQRWGFTSELGELHFMRRT</sequence>
<feature type="domain" description="N-acetyltransferase" evidence="1">
    <location>
        <begin position="4"/>
        <end position="135"/>
    </location>
</feature>
<evidence type="ECO:0000259" key="1">
    <source>
        <dbReference type="PROSITE" id="PS51186"/>
    </source>
</evidence>
<dbReference type="SUPFAM" id="SSF55729">
    <property type="entry name" value="Acyl-CoA N-acyltransferases (Nat)"/>
    <property type="match status" value="1"/>
</dbReference>
<reference evidence="2 3" key="1">
    <citation type="submission" date="2019-07" db="EMBL/GenBank/DDBJ databases">
        <title>Whole genome shotgun sequence of Aneurinibacillus danicus NBRC 102444.</title>
        <authorList>
            <person name="Hosoyama A."/>
            <person name="Uohara A."/>
            <person name="Ohji S."/>
            <person name="Ichikawa N."/>
        </authorList>
    </citation>
    <scope>NUCLEOTIDE SEQUENCE [LARGE SCALE GENOMIC DNA]</scope>
    <source>
        <strain evidence="2 3">NBRC 102444</strain>
    </source>
</reference>
<evidence type="ECO:0000313" key="2">
    <source>
        <dbReference type="EMBL" id="GEN36453.1"/>
    </source>
</evidence>
<dbReference type="AlphaFoldDB" id="A0A511VFW4"/>
<dbReference type="OrthoDB" id="9775804at2"/>
<comment type="caution">
    <text evidence="2">The sequence shown here is derived from an EMBL/GenBank/DDBJ whole genome shotgun (WGS) entry which is preliminary data.</text>
</comment>
<gene>
    <name evidence="2" type="ORF">ADA01nite_39130</name>
</gene>
<dbReference type="PANTHER" id="PTHR43233:SF1">
    <property type="entry name" value="FAMILY N-ACETYLTRANSFERASE, PUTATIVE (AFU_ORTHOLOGUE AFUA_6G03350)-RELATED"/>
    <property type="match status" value="1"/>
</dbReference>
<dbReference type="Gene3D" id="3.40.630.30">
    <property type="match status" value="1"/>
</dbReference>
<dbReference type="CDD" id="cd04301">
    <property type="entry name" value="NAT_SF"/>
    <property type="match status" value="1"/>
</dbReference>
<dbReference type="EMBL" id="BJXX01000188">
    <property type="protein sequence ID" value="GEN36453.1"/>
    <property type="molecule type" value="Genomic_DNA"/>
</dbReference>
<dbReference type="InterPro" id="IPR053144">
    <property type="entry name" value="Acetyltransferase_Butenolide"/>
</dbReference>
<dbReference type="Pfam" id="PF00583">
    <property type="entry name" value="Acetyltransf_1"/>
    <property type="match status" value="1"/>
</dbReference>
<proteinExistence type="predicted"/>
<dbReference type="PANTHER" id="PTHR43233">
    <property type="entry name" value="FAMILY N-ACETYLTRANSFERASE, PUTATIVE (AFU_ORTHOLOGUE AFUA_6G03350)-RELATED"/>
    <property type="match status" value="1"/>
</dbReference>
<dbReference type="InterPro" id="IPR000182">
    <property type="entry name" value="GNAT_dom"/>
</dbReference>
<organism evidence="2 3">
    <name type="scientific">Aneurinibacillus danicus</name>
    <dbReference type="NCBI Taxonomy" id="267746"/>
    <lineage>
        <taxon>Bacteria</taxon>
        <taxon>Bacillati</taxon>
        <taxon>Bacillota</taxon>
        <taxon>Bacilli</taxon>
        <taxon>Bacillales</taxon>
        <taxon>Paenibacillaceae</taxon>
        <taxon>Aneurinibacillus group</taxon>
        <taxon>Aneurinibacillus</taxon>
    </lineage>
</organism>
<name>A0A511VFW4_9BACL</name>
<keyword evidence="2" id="KW-0808">Transferase</keyword>
<protein>
    <submittedName>
        <fullName evidence="2">N-acetyltransferase</fullName>
    </submittedName>
</protein>
<dbReference type="InterPro" id="IPR016181">
    <property type="entry name" value="Acyl_CoA_acyltransferase"/>
</dbReference>
<evidence type="ECO:0000313" key="3">
    <source>
        <dbReference type="Proteomes" id="UP000321157"/>
    </source>
</evidence>
<accession>A0A511VFW4</accession>
<dbReference type="GO" id="GO:0016747">
    <property type="term" value="F:acyltransferase activity, transferring groups other than amino-acyl groups"/>
    <property type="evidence" value="ECO:0007669"/>
    <property type="project" value="InterPro"/>
</dbReference>